<sequence>MANPRSGSDPEHCGDGCQTDYGLCGAAASSAMSSSLVASTASSTVVEESSPSSGGTASYHLSSPVSRTSLNAVSTSVMASLVSTSSMHVSGATSSVVAPPVSSGFPSSSTVQAPANTISVSYSAAPTNPSCPSANNTVYTTNSSAVYLIQCGVDARGVDLADNPRWATTANWIGDLIHQCDLTTECVWVSISGSAGYMKAQVDSTFSEPNIIGVRRLYTGLGAQSSLPSSTLSSPQTQSSLVSSVASSSTRLANLPSSLQSLESPSTLSSSATAPPVTTVAESLPPSSSSLALASSLTQPATGSSVQSSLTAANPSVPPPLSASSRSSLFMSIVQSLSVESSLLSSFSTSLPVDSSAHTFATAPLSLLPNSSIQTYPPSSSMPVISTSLTDSSLGTPSIVSTMQSSSNWTLPILSTRSGAGSSSASSSMWQTTSTLSASSTPPSSPVQSQIVSNTSTFSFSSFPGPSVTGLSDVSASLGIETSSILPSGSSMLSPLSSLSRTSVLSSPAPFSNASVSNSLATHSPNDTNISASSTPISAPVVISQPSFTGSSGVLSSFSLTALPGNTSASSSLLTDTLEIATTRLSQPSAGNSTSASPSGVSSVEQSISTSLSHTDPLTAPSSPGIVSHSQSSPTTNSTETLRSSALVSSSPISSSSVPVVSISSLFVDSYSLVLPPHSSGPVAGSESSDGGVSACNTRPITKVETVWVAPVHTVVPRFRFP</sequence>
<evidence type="ECO:0000313" key="2">
    <source>
        <dbReference type="EMBL" id="KAK7538722.1"/>
    </source>
</evidence>
<evidence type="ECO:0000256" key="1">
    <source>
        <dbReference type="SAM" id="MobiDB-lite"/>
    </source>
</evidence>
<feature type="region of interest" description="Disordered" evidence="1">
    <location>
        <begin position="584"/>
        <end position="643"/>
    </location>
</feature>
<accession>A0ABR1LU80</accession>
<evidence type="ECO:0000313" key="3">
    <source>
        <dbReference type="Proteomes" id="UP001360953"/>
    </source>
</evidence>
<dbReference type="RefSeq" id="XP_066656409.1">
    <property type="nucleotide sequence ID" value="XM_066795504.1"/>
</dbReference>
<protein>
    <submittedName>
        <fullName evidence="2">Uncharacterized protein</fullName>
    </submittedName>
</protein>
<dbReference type="EMBL" id="JBBPEH010000005">
    <property type="protein sequence ID" value="KAK7538722.1"/>
    <property type="molecule type" value="Genomic_DNA"/>
</dbReference>
<name>A0ABR1LU80_9PEZI</name>
<feature type="region of interest" description="Disordered" evidence="1">
    <location>
        <begin position="260"/>
        <end position="285"/>
    </location>
</feature>
<proteinExistence type="predicted"/>
<organism evidence="2 3">
    <name type="scientific">Phyllosticta citribraziliensis</name>
    <dbReference type="NCBI Taxonomy" id="989973"/>
    <lineage>
        <taxon>Eukaryota</taxon>
        <taxon>Fungi</taxon>
        <taxon>Dikarya</taxon>
        <taxon>Ascomycota</taxon>
        <taxon>Pezizomycotina</taxon>
        <taxon>Dothideomycetes</taxon>
        <taxon>Dothideomycetes incertae sedis</taxon>
        <taxon>Botryosphaeriales</taxon>
        <taxon>Phyllostictaceae</taxon>
        <taxon>Phyllosticta</taxon>
    </lineage>
</organism>
<reference evidence="2 3" key="1">
    <citation type="submission" date="2024-04" db="EMBL/GenBank/DDBJ databases">
        <title>Phyllosticta paracitricarpa is synonymous to the EU quarantine fungus P. citricarpa based on phylogenomic analyses.</title>
        <authorList>
            <consortium name="Lawrence Berkeley National Laboratory"/>
            <person name="Van ingen-buijs V.A."/>
            <person name="Van westerhoven A.C."/>
            <person name="Haridas S."/>
            <person name="Skiadas P."/>
            <person name="Martin F."/>
            <person name="Groenewald J.Z."/>
            <person name="Crous P.W."/>
            <person name="Seidl M.F."/>
        </authorList>
    </citation>
    <scope>NUCLEOTIDE SEQUENCE [LARGE SCALE GENOMIC DNA]</scope>
    <source>
        <strain evidence="2 3">CPC 17464</strain>
    </source>
</reference>
<feature type="compositionally biased region" description="Polar residues" evidence="1">
    <location>
        <begin position="628"/>
        <end position="643"/>
    </location>
</feature>
<dbReference type="GeneID" id="92028410"/>
<feature type="compositionally biased region" description="Low complexity" evidence="1">
    <location>
        <begin position="593"/>
        <end position="613"/>
    </location>
</feature>
<keyword evidence="3" id="KW-1185">Reference proteome</keyword>
<gene>
    <name evidence="2" type="ORF">J3D65DRAFT_342631</name>
</gene>
<comment type="caution">
    <text evidence="2">The sequence shown here is derived from an EMBL/GenBank/DDBJ whole genome shotgun (WGS) entry which is preliminary data.</text>
</comment>
<dbReference type="Proteomes" id="UP001360953">
    <property type="component" value="Unassembled WGS sequence"/>
</dbReference>